<evidence type="ECO:0000313" key="3">
    <source>
        <dbReference type="Proteomes" id="UP000030672"/>
    </source>
</evidence>
<dbReference type="Proteomes" id="UP000030672">
    <property type="component" value="Unassembled WGS sequence"/>
</dbReference>
<dbReference type="AlphaFoldDB" id="A0A074WMW6"/>
<dbReference type="GeneID" id="63914540"/>
<keyword evidence="3" id="KW-1185">Reference proteome</keyword>
<dbReference type="RefSeq" id="XP_040880839.1">
    <property type="nucleotide sequence ID" value="XM_041021167.1"/>
</dbReference>
<feature type="compositionally biased region" description="Acidic residues" evidence="1">
    <location>
        <begin position="58"/>
        <end position="67"/>
    </location>
</feature>
<dbReference type="EMBL" id="KL584830">
    <property type="protein sequence ID" value="KEQ63816.1"/>
    <property type="molecule type" value="Genomic_DNA"/>
</dbReference>
<sequence length="257" mass="30456">MQTFRYITHQVPLRLRVCLGLPLSSAATSRTFFTSPVQNKSSEHHELPKDSALSTESELTDDSETPNDPELQKERLRQYKNAWSRNKYHTNPIWRERDNARSSIYKRNRRAVDQEYCDRHVEYARKHYKTKRDTDPDFAIRLTLGEWVYQSAVTREQLSWKTHVPILTSEKLERYCASCGGKRRGGMRLYWRRRQESQAGEDVYDCNRCFFNNPAIRLPEGFDHVKTVDQLRLRREQLLGIKTRPYKWRTTSPTPGT</sequence>
<organism evidence="2 3">
    <name type="scientific">Aureobasidium melanogenum (strain CBS 110374)</name>
    <name type="common">Aureobasidium pullulans var. melanogenum</name>
    <dbReference type="NCBI Taxonomy" id="1043003"/>
    <lineage>
        <taxon>Eukaryota</taxon>
        <taxon>Fungi</taxon>
        <taxon>Dikarya</taxon>
        <taxon>Ascomycota</taxon>
        <taxon>Pezizomycotina</taxon>
        <taxon>Dothideomycetes</taxon>
        <taxon>Dothideomycetidae</taxon>
        <taxon>Dothideales</taxon>
        <taxon>Saccotheciaceae</taxon>
        <taxon>Aureobasidium</taxon>
    </lineage>
</organism>
<dbReference type="HOGENOM" id="CLU_1266641_0_0_1"/>
<reference evidence="2 3" key="1">
    <citation type="journal article" date="2014" name="BMC Genomics">
        <title>Genome sequencing of four Aureobasidium pullulans varieties: biotechnological potential, stress tolerance, and description of new species.</title>
        <authorList>
            <person name="Gostin Ar C."/>
            <person name="Ohm R.A."/>
            <person name="Kogej T."/>
            <person name="Sonjak S."/>
            <person name="Turk M."/>
            <person name="Zajc J."/>
            <person name="Zalar P."/>
            <person name="Grube M."/>
            <person name="Sun H."/>
            <person name="Han J."/>
            <person name="Sharma A."/>
            <person name="Chiniquy J."/>
            <person name="Ngan C.Y."/>
            <person name="Lipzen A."/>
            <person name="Barry K."/>
            <person name="Grigoriev I.V."/>
            <person name="Gunde-Cimerman N."/>
        </authorList>
    </citation>
    <scope>NUCLEOTIDE SEQUENCE [LARGE SCALE GENOMIC DNA]</scope>
    <source>
        <strain evidence="2 3">CBS 110374</strain>
    </source>
</reference>
<accession>A0A074WMW6</accession>
<gene>
    <name evidence="2" type="ORF">M437DRAFT_45883</name>
</gene>
<name>A0A074WMW6_AURM1</name>
<protein>
    <submittedName>
        <fullName evidence="2">Uncharacterized protein</fullName>
    </submittedName>
</protein>
<proteinExistence type="predicted"/>
<feature type="region of interest" description="Disordered" evidence="1">
    <location>
        <begin position="36"/>
        <end position="71"/>
    </location>
</feature>
<evidence type="ECO:0000313" key="2">
    <source>
        <dbReference type="EMBL" id="KEQ63816.1"/>
    </source>
</evidence>
<evidence type="ECO:0000256" key="1">
    <source>
        <dbReference type="SAM" id="MobiDB-lite"/>
    </source>
</evidence>